<gene>
    <name evidence="1" type="ORF">K3G42_004804</name>
</gene>
<protein>
    <submittedName>
        <fullName evidence="1">Uncharacterized protein</fullName>
    </submittedName>
</protein>
<name>A0ACB8G7B7_9SAUR</name>
<accession>A0ACB8G7B7</accession>
<reference evidence="1" key="1">
    <citation type="submission" date="2021-08" db="EMBL/GenBank/DDBJ databases">
        <title>The first chromosome-level gecko genome reveals the dynamic sex chromosomes of Neotropical dwarf geckos (Sphaerodactylidae: Sphaerodactylus).</title>
        <authorList>
            <person name="Pinto B.J."/>
            <person name="Keating S.E."/>
            <person name="Gamble T."/>
        </authorList>
    </citation>
    <scope>NUCLEOTIDE SEQUENCE</scope>
    <source>
        <strain evidence="1">TG3544</strain>
    </source>
</reference>
<comment type="caution">
    <text evidence="1">The sequence shown here is derived from an EMBL/GenBank/DDBJ whole genome shotgun (WGS) entry which is preliminary data.</text>
</comment>
<sequence length="460" mass="52911">MCNLVSESHWLVLSFMFAIRDVNQNPNLLPNVTLGYSVYKNFDSARMTLDAMIDLVSSGQENIPNYSCGPPNTVLAVLENAATEISVLISNVMGVYKIPQISYAFVSHALQDEAQFPFLYRMFPNEEYVYPGILKLLQHFRWTWVGLVAPDTDNGERFLSTMTRMLTRNSICAVFSLILPQNVWQDNWEDVLSPDFSSKWKQVNVLIYYSETELAFFHEVTRVQSLATKHLKLMEGKVWITTAWWDLSDTSSRSYRPREDVRTFFSFLIRTNKKATYKEFRAFHSSANHLLRYAFDCWYSKHVLAVRGWTRCIERTEVEIPPEAVFGDVLSGHGHTIYQAVHAVAQALHAFHLATSKNVVMAGGGKWGRHRTQRWQMYLKNFWLSNTTIDGVHLDQNGDIAADLDIVKSVHFHNRSFDGRTIGNMKKTASQDFLFSIDKDEKLLLHVVLCAARVAHRFMN</sequence>
<dbReference type="EMBL" id="CM037614">
    <property type="protein sequence ID" value="KAH8015503.1"/>
    <property type="molecule type" value="Genomic_DNA"/>
</dbReference>
<evidence type="ECO:0000313" key="1">
    <source>
        <dbReference type="EMBL" id="KAH8015503.1"/>
    </source>
</evidence>
<evidence type="ECO:0000313" key="2">
    <source>
        <dbReference type="Proteomes" id="UP000827872"/>
    </source>
</evidence>
<proteinExistence type="predicted"/>
<keyword evidence="2" id="KW-1185">Reference proteome</keyword>
<dbReference type="Proteomes" id="UP000827872">
    <property type="component" value="Linkage Group LG01"/>
</dbReference>
<organism evidence="1 2">
    <name type="scientific">Sphaerodactylus townsendi</name>
    <dbReference type="NCBI Taxonomy" id="933632"/>
    <lineage>
        <taxon>Eukaryota</taxon>
        <taxon>Metazoa</taxon>
        <taxon>Chordata</taxon>
        <taxon>Craniata</taxon>
        <taxon>Vertebrata</taxon>
        <taxon>Euteleostomi</taxon>
        <taxon>Lepidosauria</taxon>
        <taxon>Squamata</taxon>
        <taxon>Bifurcata</taxon>
        <taxon>Gekkota</taxon>
        <taxon>Sphaerodactylidae</taxon>
        <taxon>Sphaerodactylus</taxon>
    </lineage>
</organism>